<dbReference type="Proteomes" id="UP000533598">
    <property type="component" value="Unassembled WGS sequence"/>
</dbReference>
<organism evidence="2 3">
    <name type="scientific">Crossiella cryophila</name>
    <dbReference type="NCBI Taxonomy" id="43355"/>
    <lineage>
        <taxon>Bacteria</taxon>
        <taxon>Bacillati</taxon>
        <taxon>Actinomycetota</taxon>
        <taxon>Actinomycetes</taxon>
        <taxon>Pseudonocardiales</taxon>
        <taxon>Pseudonocardiaceae</taxon>
        <taxon>Crossiella</taxon>
    </lineage>
</organism>
<dbReference type="InterPro" id="IPR025870">
    <property type="entry name" value="Glyoxalase-like_dom"/>
</dbReference>
<dbReference type="SUPFAM" id="SSF54593">
    <property type="entry name" value="Glyoxalase/Bleomycin resistance protein/Dihydroxybiphenyl dioxygenase"/>
    <property type="match status" value="1"/>
</dbReference>
<reference evidence="2 3" key="1">
    <citation type="submission" date="2020-08" db="EMBL/GenBank/DDBJ databases">
        <title>Sequencing the genomes of 1000 actinobacteria strains.</title>
        <authorList>
            <person name="Klenk H.-P."/>
        </authorList>
    </citation>
    <scope>NUCLEOTIDE SEQUENCE [LARGE SCALE GENOMIC DNA]</scope>
    <source>
        <strain evidence="2 3">DSM 44230</strain>
    </source>
</reference>
<gene>
    <name evidence="2" type="ORF">HNR67_004378</name>
</gene>
<evidence type="ECO:0000313" key="2">
    <source>
        <dbReference type="EMBL" id="MBB4678260.1"/>
    </source>
</evidence>
<feature type="domain" description="Glyoxalase-like" evidence="1">
    <location>
        <begin position="6"/>
        <end position="179"/>
    </location>
</feature>
<dbReference type="RefSeq" id="WP_185004115.1">
    <property type="nucleotide sequence ID" value="NZ_BAAAUI010000004.1"/>
</dbReference>
<keyword evidence="2" id="KW-0560">Oxidoreductase</keyword>
<dbReference type="InterPro" id="IPR029068">
    <property type="entry name" value="Glyas_Bleomycin-R_OHBP_Dase"/>
</dbReference>
<proteinExistence type="predicted"/>
<name>A0A7W7FUP8_9PSEU</name>
<keyword evidence="2" id="KW-0456">Lyase</keyword>
<keyword evidence="2" id="KW-0223">Dioxygenase</keyword>
<sequence length="230" mass="25288">MSRCSHVLIKVDDLRRAVADYRALGFEVHYATAEDKALHAHVWFREGPVLELLTAPKGAKFLRWPLEIAFGRGAGRRMVRWAVQPEGFCDAAVLLDDDRLTDTRNALRANGSGCGRVVNWTRTKPDGQQTRFRFAYPRADRAPFLVTPYDPPQHPPSVSHPNGATALTKVVLGVSPADLPVLRLLVGDGGDFEFREAEQTGVLAVELAGLTTELDPALTRGALLRPATTR</sequence>
<dbReference type="GO" id="GO:0051213">
    <property type="term" value="F:dioxygenase activity"/>
    <property type="evidence" value="ECO:0007669"/>
    <property type="project" value="UniProtKB-KW"/>
</dbReference>
<dbReference type="Pfam" id="PF13468">
    <property type="entry name" value="Glyoxalase_3"/>
    <property type="match status" value="1"/>
</dbReference>
<evidence type="ECO:0000259" key="1">
    <source>
        <dbReference type="Pfam" id="PF13468"/>
    </source>
</evidence>
<comment type="caution">
    <text evidence="2">The sequence shown here is derived from an EMBL/GenBank/DDBJ whole genome shotgun (WGS) entry which is preliminary data.</text>
</comment>
<accession>A0A7W7FUP8</accession>
<protein>
    <submittedName>
        <fullName evidence="2">Catechol 2,3-dioxygenase-like lactoylglutathione lyase family enzyme</fullName>
    </submittedName>
</protein>
<dbReference type="Gene3D" id="3.10.180.10">
    <property type="entry name" value="2,3-Dihydroxybiphenyl 1,2-Dioxygenase, domain 1"/>
    <property type="match status" value="1"/>
</dbReference>
<evidence type="ECO:0000313" key="3">
    <source>
        <dbReference type="Proteomes" id="UP000533598"/>
    </source>
</evidence>
<keyword evidence="3" id="KW-1185">Reference proteome</keyword>
<dbReference type="EMBL" id="JACHMH010000001">
    <property type="protein sequence ID" value="MBB4678260.1"/>
    <property type="molecule type" value="Genomic_DNA"/>
</dbReference>
<dbReference type="GO" id="GO:0016829">
    <property type="term" value="F:lyase activity"/>
    <property type="evidence" value="ECO:0007669"/>
    <property type="project" value="UniProtKB-KW"/>
</dbReference>
<dbReference type="AlphaFoldDB" id="A0A7W7FUP8"/>